<evidence type="ECO:0000313" key="3">
    <source>
        <dbReference type="Proteomes" id="UP001428290"/>
    </source>
</evidence>
<accession>A0ABP9WV37</accession>
<sequence length="101" mass="11355">MIIWRGWGWLVGILILAMPALVQLAVDKLIGSGIYKLYSRPLFAGALIIVAIIVWFLGRYLNQRDSPMARSNFQTAHSFMLLRMEYWAILLGCGAVAMVVL</sequence>
<comment type="caution">
    <text evidence="2">The sequence shown here is derived from an EMBL/GenBank/DDBJ whole genome shotgun (WGS) entry which is preliminary data.</text>
</comment>
<gene>
    <name evidence="2" type="ORF">Hgul01_00829</name>
</gene>
<evidence type="ECO:0000313" key="2">
    <source>
        <dbReference type="EMBL" id="GAA5527047.1"/>
    </source>
</evidence>
<organism evidence="2 3">
    <name type="scientific">Herpetosiphon gulosus</name>
    <dbReference type="NCBI Taxonomy" id="1973496"/>
    <lineage>
        <taxon>Bacteria</taxon>
        <taxon>Bacillati</taxon>
        <taxon>Chloroflexota</taxon>
        <taxon>Chloroflexia</taxon>
        <taxon>Herpetosiphonales</taxon>
        <taxon>Herpetosiphonaceae</taxon>
        <taxon>Herpetosiphon</taxon>
    </lineage>
</organism>
<dbReference type="EMBL" id="BAABRU010000003">
    <property type="protein sequence ID" value="GAA5527047.1"/>
    <property type="molecule type" value="Genomic_DNA"/>
</dbReference>
<protein>
    <submittedName>
        <fullName evidence="2">Uncharacterized protein</fullName>
    </submittedName>
</protein>
<name>A0ABP9WV37_9CHLR</name>
<keyword evidence="3" id="KW-1185">Reference proteome</keyword>
<feature type="transmembrane region" description="Helical" evidence="1">
    <location>
        <begin position="7"/>
        <end position="26"/>
    </location>
</feature>
<keyword evidence="1" id="KW-0812">Transmembrane</keyword>
<keyword evidence="1" id="KW-0472">Membrane</keyword>
<proteinExistence type="predicted"/>
<feature type="transmembrane region" description="Helical" evidence="1">
    <location>
        <begin position="38"/>
        <end position="58"/>
    </location>
</feature>
<reference evidence="2 3" key="1">
    <citation type="submission" date="2024-02" db="EMBL/GenBank/DDBJ databases">
        <title>Herpetosiphon gulosus NBRC 112829.</title>
        <authorList>
            <person name="Ichikawa N."/>
            <person name="Katano-Makiyama Y."/>
            <person name="Hidaka K."/>
        </authorList>
    </citation>
    <scope>NUCLEOTIDE SEQUENCE [LARGE SCALE GENOMIC DNA]</scope>
    <source>
        <strain evidence="2 3">NBRC 112829</strain>
    </source>
</reference>
<feature type="transmembrane region" description="Helical" evidence="1">
    <location>
        <begin position="79"/>
        <end position="100"/>
    </location>
</feature>
<evidence type="ECO:0000256" key="1">
    <source>
        <dbReference type="SAM" id="Phobius"/>
    </source>
</evidence>
<keyword evidence="1" id="KW-1133">Transmembrane helix</keyword>
<dbReference type="Proteomes" id="UP001428290">
    <property type="component" value="Unassembled WGS sequence"/>
</dbReference>